<evidence type="ECO:0000256" key="1">
    <source>
        <dbReference type="SAM" id="Phobius"/>
    </source>
</evidence>
<proteinExistence type="predicted"/>
<keyword evidence="1" id="KW-0472">Membrane</keyword>
<dbReference type="OrthoDB" id="467942at2"/>
<keyword evidence="3" id="KW-1185">Reference proteome</keyword>
<organism evidence="2 3">
    <name type="scientific">Euhalothece natronophila Z-M001</name>
    <dbReference type="NCBI Taxonomy" id="522448"/>
    <lineage>
        <taxon>Bacteria</taxon>
        <taxon>Bacillati</taxon>
        <taxon>Cyanobacteriota</taxon>
        <taxon>Cyanophyceae</taxon>
        <taxon>Oscillatoriophycideae</taxon>
        <taxon>Chroococcales</taxon>
        <taxon>Halothecacae</taxon>
        <taxon>Halothece cluster</taxon>
        <taxon>Euhalothece</taxon>
    </lineage>
</organism>
<reference evidence="2" key="1">
    <citation type="submission" date="2019-08" db="EMBL/GenBank/DDBJ databases">
        <title>Carotenoids and Carotenoid Binding Proteins in the Halophilic Cyanobacterium Euhalothece sp. ZM00.</title>
        <authorList>
            <person name="Cho S.M."/>
            <person name="Song J.Y."/>
            <person name="Park Y.-I."/>
        </authorList>
    </citation>
    <scope>NUCLEOTIDE SEQUENCE [LARGE SCALE GENOMIC DNA]</scope>
    <source>
        <strain evidence="2">Z-M001</strain>
    </source>
</reference>
<evidence type="ECO:0000313" key="3">
    <source>
        <dbReference type="Proteomes" id="UP000318453"/>
    </source>
</evidence>
<dbReference type="AlphaFoldDB" id="A0A5B8NT06"/>
<accession>A0A5B8NT06</accession>
<name>A0A5B8NT06_9CHRO</name>
<dbReference type="KEGG" id="enn:FRE64_06460"/>
<feature type="transmembrane region" description="Helical" evidence="1">
    <location>
        <begin position="83"/>
        <end position="106"/>
    </location>
</feature>
<protein>
    <submittedName>
        <fullName evidence="2">Peptide chain release factor 1</fullName>
    </submittedName>
</protein>
<keyword evidence="1" id="KW-0812">Transmembrane</keyword>
<dbReference type="EMBL" id="CP042326">
    <property type="protein sequence ID" value="QDZ41465.1"/>
    <property type="molecule type" value="Genomic_DNA"/>
</dbReference>
<keyword evidence="1" id="KW-1133">Transmembrane helix</keyword>
<evidence type="ECO:0000313" key="2">
    <source>
        <dbReference type="EMBL" id="QDZ41465.1"/>
    </source>
</evidence>
<gene>
    <name evidence="2" type="ORF">FRE64_06460</name>
</gene>
<dbReference type="Proteomes" id="UP000318453">
    <property type="component" value="Chromosome"/>
</dbReference>
<feature type="transmembrane region" description="Helical" evidence="1">
    <location>
        <begin position="112"/>
        <end position="130"/>
    </location>
</feature>
<sequence>MNDPIRRLKSQPWKPLFGVAFATVIAVSVLDFLLIFLISNVAAIQDSIRLLLSPPLGILIPLAVAAGVGALGVSICDYYRSKIFLNAGSLWALVLCLMIALGVNALIPFPSFLLRFSYPIFIGVIIGVFWRGRPYWR</sequence>
<feature type="transmembrane region" description="Helical" evidence="1">
    <location>
        <begin position="58"/>
        <end position="76"/>
    </location>
</feature>
<feature type="transmembrane region" description="Helical" evidence="1">
    <location>
        <begin position="16"/>
        <end position="38"/>
    </location>
</feature>